<dbReference type="GO" id="GO:0003676">
    <property type="term" value="F:nucleic acid binding"/>
    <property type="evidence" value="ECO:0007669"/>
    <property type="project" value="InterPro"/>
</dbReference>
<dbReference type="NCBIfam" id="TIGR03534">
    <property type="entry name" value="RF_mod_PrmC"/>
    <property type="match status" value="1"/>
</dbReference>
<feature type="domain" description="Release factor glutamine methyltransferase N-terminal" evidence="7">
    <location>
        <begin position="5"/>
        <end position="75"/>
    </location>
</feature>
<evidence type="ECO:0000259" key="7">
    <source>
        <dbReference type="Pfam" id="PF17827"/>
    </source>
</evidence>
<feature type="domain" description="Methyltransferase small" evidence="6">
    <location>
        <begin position="97"/>
        <end position="186"/>
    </location>
</feature>
<dbReference type="Proteomes" id="UP000272908">
    <property type="component" value="Unassembled WGS sequence"/>
</dbReference>
<dbReference type="InterPro" id="IPR050320">
    <property type="entry name" value="N5-glutamine_MTase"/>
</dbReference>
<feature type="binding site" evidence="5">
    <location>
        <begin position="182"/>
        <end position="185"/>
    </location>
    <ligand>
        <name>substrate</name>
    </ligand>
</feature>
<dbReference type="Gene3D" id="3.40.50.150">
    <property type="entry name" value="Vaccinia Virus protein VP39"/>
    <property type="match status" value="1"/>
</dbReference>
<evidence type="ECO:0000256" key="1">
    <source>
        <dbReference type="ARBA" id="ARBA00022603"/>
    </source>
</evidence>
<dbReference type="Pfam" id="PF05175">
    <property type="entry name" value="MTS"/>
    <property type="match status" value="1"/>
</dbReference>
<keyword evidence="9" id="KW-1185">Reference proteome</keyword>
<feature type="binding site" evidence="5">
    <location>
        <begin position="116"/>
        <end position="120"/>
    </location>
    <ligand>
        <name>S-adenosyl-L-methionine</name>
        <dbReference type="ChEBI" id="CHEBI:59789"/>
    </ligand>
</feature>
<dbReference type="InterPro" id="IPR040758">
    <property type="entry name" value="PrmC_N"/>
</dbReference>
<name>A0A3B0MFZ9_9RHOB</name>
<dbReference type="NCBIfam" id="TIGR00536">
    <property type="entry name" value="hemK_fam"/>
    <property type="match status" value="1"/>
</dbReference>
<comment type="similarity">
    <text evidence="5">Belongs to the protein N5-glutamine methyltransferase family. PrmC subfamily.</text>
</comment>
<dbReference type="SUPFAM" id="SSF53335">
    <property type="entry name" value="S-adenosyl-L-methionine-dependent methyltransferases"/>
    <property type="match status" value="1"/>
</dbReference>
<dbReference type="PANTHER" id="PTHR18895">
    <property type="entry name" value="HEMK METHYLTRANSFERASE"/>
    <property type="match status" value="1"/>
</dbReference>
<dbReference type="PANTHER" id="PTHR18895:SF74">
    <property type="entry name" value="MTRF1L RELEASE FACTOR GLUTAMINE METHYLTRANSFERASE"/>
    <property type="match status" value="1"/>
</dbReference>
<keyword evidence="3 5" id="KW-0949">S-adenosyl-L-methionine</keyword>
<feature type="binding site" evidence="5">
    <location>
        <position position="182"/>
    </location>
    <ligand>
        <name>S-adenosyl-L-methionine</name>
        <dbReference type="ChEBI" id="CHEBI:59789"/>
    </ligand>
</feature>
<dbReference type="Gene3D" id="1.10.8.10">
    <property type="entry name" value="DNA helicase RuvA subunit, C-terminal domain"/>
    <property type="match status" value="1"/>
</dbReference>
<keyword evidence="1 5" id="KW-0489">Methyltransferase</keyword>
<feature type="binding site" evidence="5">
    <location>
        <position position="168"/>
    </location>
    <ligand>
        <name>S-adenosyl-L-methionine</name>
        <dbReference type="ChEBI" id="CHEBI:59789"/>
    </ligand>
</feature>
<feature type="binding site" evidence="5">
    <location>
        <position position="139"/>
    </location>
    <ligand>
        <name>S-adenosyl-L-methionine</name>
        <dbReference type="ChEBI" id="CHEBI:59789"/>
    </ligand>
</feature>
<dbReference type="CDD" id="cd02440">
    <property type="entry name" value="AdoMet_MTases"/>
    <property type="match status" value="1"/>
</dbReference>
<dbReference type="EMBL" id="UIHC01000022">
    <property type="protein sequence ID" value="SUZ32498.1"/>
    <property type="molecule type" value="Genomic_DNA"/>
</dbReference>
<comment type="catalytic activity">
    <reaction evidence="4 5">
        <text>L-glutaminyl-[peptide chain release factor] + S-adenosyl-L-methionine = N(5)-methyl-L-glutaminyl-[peptide chain release factor] + S-adenosyl-L-homocysteine + H(+)</text>
        <dbReference type="Rhea" id="RHEA:42896"/>
        <dbReference type="Rhea" id="RHEA-COMP:10271"/>
        <dbReference type="Rhea" id="RHEA-COMP:10272"/>
        <dbReference type="ChEBI" id="CHEBI:15378"/>
        <dbReference type="ChEBI" id="CHEBI:30011"/>
        <dbReference type="ChEBI" id="CHEBI:57856"/>
        <dbReference type="ChEBI" id="CHEBI:59789"/>
        <dbReference type="ChEBI" id="CHEBI:61891"/>
        <dbReference type="EC" id="2.1.1.297"/>
    </reaction>
</comment>
<dbReference type="RefSeq" id="WP_121095645.1">
    <property type="nucleotide sequence ID" value="NZ_UIHC01000022.1"/>
</dbReference>
<comment type="function">
    <text evidence="5">Methylates the class 1 translation termination release factors RF1/PrfA and RF2/PrfB on the glutamine residue of the universally conserved GGQ motif.</text>
</comment>
<organism evidence="8 9">
    <name type="scientific">Roseinatronobacter ekhonensis</name>
    <dbReference type="NCBI Taxonomy" id="254356"/>
    <lineage>
        <taxon>Bacteria</taxon>
        <taxon>Pseudomonadati</taxon>
        <taxon>Pseudomonadota</taxon>
        <taxon>Alphaproteobacteria</taxon>
        <taxon>Rhodobacterales</taxon>
        <taxon>Paracoccaceae</taxon>
        <taxon>Roseinatronobacter</taxon>
    </lineage>
</organism>
<evidence type="ECO:0000313" key="8">
    <source>
        <dbReference type="EMBL" id="SUZ32498.1"/>
    </source>
</evidence>
<evidence type="ECO:0000256" key="2">
    <source>
        <dbReference type="ARBA" id="ARBA00022679"/>
    </source>
</evidence>
<dbReference type="GO" id="GO:0032259">
    <property type="term" value="P:methylation"/>
    <property type="evidence" value="ECO:0007669"/>
    <property type="project" value="UniProtKB-KW"/>
</dbReference>
<dbReference type="InterPro" id="IPR007848">
    <property type="entry name" value="Small_mtfrase_dom"/>
</dbReference>
<reference evidence="9" key="1">
    <citation type="submission" date="2018-08" db="EMBL/GenBank/DDBJ databases">
        <authorList>
            <person name="Rodrigo-Torres L."/>
            <person name="Arahal R. D."/>
            <person name="Lucena T."/>
        </authorList>
    </citation>
    <scope>NUCLEOTIDE SEQUENCE [LARGE SCALE GENOMIC DNA]</scope>
    <source>
        <strain evidence="9">CECT 7235</strain>
    </source>
</reference>
<dbReference type="HAMAP" id="MF_02126">
    <property type="entry name" value="RF_methyltr_PrmC"/>
    <property type="match status" value="1"/>
</dbReference>
<dbReference type="EC" id="2.1.1.297" evidence="5"/>
<dbReference type="InterPro" id="IPR002052">
    <property type="entry name" value="DNA_methylase_N6_adenine_CS"/>
</dbReference>
<dbReference type="InterPro" id="IPR029063">
    <property type="entry name" value="SAM-dependent_MTases_sf"/>
</dbReference>
<evidence type="ECO:0000259" key="6">
    <source>
        <dbReference type="Pfam" id="PF05175"/>
    </source>
</evidence>
<dbReference type="OrthoDB" id="9800643at2"/>
<dbReference type="PROSITE" id="PS00092">
    <property type="entry name" value="N6_MTASE"/>
    <property type="match status" value="1"/>
</dbReference>
<evidence type="ECO:0000313" key="9">
    <source>
        <dbReference type="Proteomes" id="UP000272908"/>
    </source>
</evidence>
<protein>
    <recommendedName>
        <fullName evidence="5">Release factor glutamine methyltransferase</fullName>
        <shortName evidence="5">RF MTase</shortName>
        <ecNumber evidence="5">2.1.1.297</ecNumber>
    </recommendedName>
    <alternativeName>
        <fullName evidence="5">N5-glutamine methyltransferase PrmC</fullName>
    </alternativeName>
    <alternativeName>
        <fullName evidence="5">Protein-(glutamine-N5) MTase PrmC</fullName>
    </alternativeName>
    <alternativeName>
        <fullName evidence="5">Protein-glutamine N-methyltransferase PrmC</fullName>
    </alternativeName>
</protein>
<sequence length="280" mass="29499">MRAADLLAEGVAALRAAGLDGAAGDARVLLAHALGVPRDRLTLAMADPAPDSAIACFRRAIAVRAERVPVAQITGQRAFWGHSFIVTADVLDPRPETETLIEAALEQRFDTVLDLGTGSGAIVLSLLAERAQARAVAVDLSQAALDVAARNADALGVAQRVIFQHSDWFAAIEGRFDLIVSNPPYIGTPELAALAPDVRVHEPRMALVPAGDDGSGLAAYRVICAQAVRHLTPGGWLMAEIGHRQGDAVQALFHASGLVNVGLRHDLSGHPRVVLGQRKL</sequence>
<dbReference type="AlphaFoldDB" id="A0A3B0MFZ9"/>
<accession>A0A3B0MFZ9</accession>
<dbReference type="Pfam" id="PF17827">
    <property type="entry name" value="PrmC_N"/>
    <property type="match status" value="1"/>
</dbReference>
<evidence type="ECO:0000256" key="5">
    <source>
        <dbReference type="HAMAP-Rule" id="MF_02126"/>
    </source>
</evidence>
<proteinExistence type="inferred from homology"/>
<evidence type="ECO:0000256" key="3">
    <source>
        <dbReference type="ARBA" id="ARBA00022691"/>
    </source>
</evidence>
<dbReference type="InterPro" id="IPR004556">
    <property type="entry name" value="HemK-like"/>
</dbReference>
<dbReference type="InterPro" id="IPR019874">
    <property type="entry name" value="RF_methyltr_PrmC"/>
</dbReference>
<gene>
    <name evidence="5 8" type="primary">prmC</name>
    <name evidence="8" type="ORF">ROE7235_02258</name>
</gene>
<evidence type="ECO:0000256" key="4">
    <source>
        <dbReference type="ARBA" id="ARBA00048391"/>
    </source>
</evidence>
<keyword evidence="2 5" id="KW-0808">Transferase</keyword>
<dbReference type="GO" id="GO:0102559">
    <property type="term" value="F:peptide chain release factor N(5)-glutamine methyltransferase activity"/>
    <property type="evidence" value="ECO:0007669"/>
    <property type="project" value="UniProtKB-EC"/>
</dbReference>